<evidence type="ECO:0000313" key="3">
    <source>
        <dbReference type="Proteomes" id="UP000246569"/>
    </source>
</evidence>
<name>A0A317MYA1_9GAMM</name>
<dbReference type="InterPro" id="IPR036388">
    <property type="entry name" value="WH-like_DNA-bd_sf"/>
</dbReference>
<evidence type="ECO:0000259" key="1">
    <source>
        <dbReference type="PROSITE" id="PS50995"/>
    </source>
</evidence>
<dbReference type="SMART" id="SM00347">
    <property type="entry name" value="HTH_MARR"/>
    <property type="match status" value="1"/>
</dbReference>
<dbReference type="Proteomes" id="UP000246569">
    <property type="component" value="Unassembled WGS sequence"/>
</dbReference>
<reference evidence="2 3" key="1">
    <citation type="submission" date="2018-05" db="EMBL/GenBank/DDBJ databases">
        <title>Genomic Encyclopedia of Type Strains, Phase IV (KMG-IV): sequencing the most valuable type-strain genomes for metagenomic binning, comparative biology and taxonomic classification.</title>
        <authorList>
            <person name="Goeker M."/>
        </authorList>
    </citation>
    <scope>NUCLEOTIDE SEQUENCE [LARGE SCALE GENOMIC DNA]</scope>
    <source>
        <strain evidence="2 3">DSM 23606</strain>
    </source>
</reference>
<keyword evidence="2" id="KW-0238">DNA-binding</keyword>
<keyword evidence="3" id="KW-1185">Reference proteome</keyword>
<dbReference type="EMBL" id="QGTJ01000002">
    <property type="protein sequence ID" value="PWV64595.1"/>
    <property type="molecule type" value="Genomic_DNA"/>
</dbReference>
<dbReference type="Pfam" id="PF12802">
    <property type="entry name" value="MarR_2"/>
    <property type="match status" value="1"/>
</dbReference>
<dbReference type="InterPro" id="IPR000835">
    <property type="entry name" value="HTH_MarR-typ"/>
</dbReference>
<dbReference type="PANTHER" id="PTHR33164:SF57">
    <property type="entry name" value="MARR-FAMILY TRANSCRIPTIONAL REGULATOR"/>
    <property type="match status" value="1"/>
</dbReference>
<gene>
    <name evidence="2" type="ORF">C7443_102245</name>
</gene>
<proteinExistence type="predicted"/>
<accession>A0A317MYA1</accession>
<protein>
    <submittedName>
        <fullName evidence="2">DNA-binding MarR family transcriptional regulator</fullName>
    </submittedName>
</protein>
<dbReference type="RefSeq" id="WP_110017241.1">
    <property type="nucleotide sequence ID" value="NZ_QGTJ01000002.1"/>
</dbReference>
<dbReference type="PRINTS" id="PR00598">
    <property type="entry name" value="HTHMARR"/>
</dbReference>
<dbReference type="GO" id="GO:0003677">
    <property type="term" value="F:DNA binding"/>
    <property type="evidence" value="ECO:0007669"/>
    <property type="project" value="UniProtKB-KW"/>
</dbReference>
<dbReference type="InterPro" id="IPR036390">
    <property type="entry name" value="WH_DNA-bd_sf"/>
</dbReference>
<sequence length="158" mass="17763">MSAERIAPLELERFLPHRVNVIAELMSRTLGAIYRHHFGISVPEWRVLAALAYGAPLSASEVGLRTHMEKARVSRTLSRLQDAGLIRREVDPRDNRVAVLDLSRDGRELFSQLSAMAIDWEADLLAGMGDDDREHLTKLLGRLHARIDELRASSSKLC</sequence>
<comment type="caution">
    <text evidence="2">The sequence shown here is derived from an EMBL/GenBank/DDBJ whole genome shotgun (WGS) entry which is preliminary data.</text>
</comment>
<dbReference type="InterPro" id="IPR039422">
    <property type="entry name" value="MarR/SlyA-like"/>
</dbReference>
<dbReference type="PROSITE" id="PS50995">
    <property type="entry name" value="HTH_MARR_2"/>
    <property type="match status" value="1"/>
</dbReference>
<dbReference type="Gene3D" id="1.10.10.10">
    <property type="entry name" value="Winged helix-like DNA-binding domain superfamily/Winged helix DNA-binding domain"/>
    <property type="match status" value="1"/>
</dbReference>
<dbReference type="GO" id="GO:0003700">
    <property type="term" value="F:DNA-binding transcription factor activity"/>
    <property type="evidence" value="ECO:0007669"/>
    <property type="project" value="InterPro"/>
</dbReference>
<dbReference type="SUPFAM" id="SSF46785">
    <property type="entry name" value="Winged helix' DNA-binding domain"/>
    <property type="match status" value="1"/>
</dbReference>
<dbReference type="AlphaFoldDB" id="A0A317MYA1"/>
<organism evidence="2 3">
    <name type="scientific">Plasticicumulans acidivorans</name>
    <dbReference type="NCBI Taxonomy" id="886464"/>
    <lineage>
        <taxon>Bacteria</taxon>
        <taxon>Pseudomonadati</taxon>
        <taxon>Pseudomonadota</taxon>
        <taxon>Gammaproteobacteria</taxon>
        <taxon>Candidatus Competibacteraceae</taxon>
        <taxon>Plasticicumulans</taxon>
    </lineage>
</organism>
<dbReference type="PANTHER" id="PTHR33164">
    <property type="entry name" value="TRANSCRIPTIONAL REGULATOR, MARR FAMILY"/>
    <property type="match status" value="1"/>
</dbReference>
<dbReference type="OrthoDB" id="8906692at2"/>
<feature type="domain" description="HTH marR-type" evidence="1">
    <location>
        <begin position="1"/>
        <end position="145"/>
    </location>
</feature>
<evidence type="ECO:0000313" key="2">
    <source>
        <dbReference type="EMBL" id="PWV64595.1"/>
    </source>
</evidence>
<dbReference type="GO" id="GO:0006950">
    <property type="term" value="P:response to stress"/>
    <property type="evidence" value="ECO:0007669"/>
    <property type="project" value="TreeGrafter"/>
</dbReference>